<evidence type="ECO:0000256" key="6">
    <source>
        <dbReference type="ARBA" id="ARBA00022960"/>
    </source>
</evidence>
<evidence type="ECO:0000313" key="14">
    <source>
        <dbReference type="EMBL" id="PYI54017.1"/>
    </source>
</evidence>
<dbReference type="GO" id="GO:0009252">
    <property type="term" value="P:peptidoglycan biosynthetic process"/>
    <property type="evidence" value="ECO:0007669"/>
    <property type="project" value="UniProtKB-KW"/>
</dbReference>
<dbReference type="Gene3D" id="3.90.1310.10">
    <property type="entry name" value="Penicillin-binding protein 2a (Domain 2)"/>
    <property type="match status" value="1"/>
</dbReference>
<evidence type="ECO:0000256" key="7">
    <source>
        <dbReference type="ARBA" id="ARBA00022984"/>
    </source>
</evidence>
<feature type="domain" description="Penicillin-binding protein dimerisation" evidence="13">
    <location>
        <begin position="62"/>
        <end position="265"/>
    </location>
</feature>
<dbReference type="InterPro" id="IPR001460">
    <property type="entry name" value="PCN-bd_Tpept"/>
</dbReference>
<dbReference type="GO" id="GO:0071972">
    <property type="term" value="F:peptidoglycan L,D-transpeptidase activity"/>
    <property type="evidence" value="ECO:0007669"/>
    <property type="project" value="TreeGrafter"/>
</dbReference>
<dbReference type="Pfam" id="PF00905">
    <property type="entry name" value="Transpeptidase"/>
    <property type="match status" value="1"/>
</dbReference>
<evidence type="ECO:0000256" key="8">
    <source>
        <dbReference type="ARBA" id="ARBA00022989"/>
    </source>
</evidence>
<sequence>MEDPAKQELIRRRHFSFRLNFFFFCTFLLFSILIVRLALLQFVEGKRYSEEESSNTIMSHAIPPIRGNIFTRDNYPIATSVSTQSLYYTVEPGNKNKDTVIELARKLEQAFAKYGKPEAALKAEEIIKLMDVGYDLNKNKTKDPSYFSVPRKIKGDLTQEEIAYFSWYRDELKGIDIQEESIRQYNNDKRVAVQLTGYLKQFSGARNTNGLKFYQEKAKSTDPTEKYLDNEYVGFDGIEYMYQEELRGKNGVKSYPVNAEGKIVGGVTLTRPEKGQNLYLTIDKDVQLTAQEAIMSHLEYIKNPARDRYTYAPNATTGYAVAMEVDTGNVVAMASMPDYDPSVWYGGLTDDEWNSILLYYRNGAISDVPANWPDPKERAKHPSSLVYLGSTIKPLTVLIGLQEKLISVNETYYDSGSTTFGKDKTKISNSDSRAWGPLNAISAIAHSSNTYMTDMIGLRLYGRQNGLNTWDSYMKQFGLGVLTESGLLGESKGVVDYFHEAEKASSQSALARASWGQMGRYTPLQLVQYTAMLANRGKRLKPQFVGRFETYDGQLLKEPGPVVLNEVNFPKEYWDAVQRGMEQVNKSGFDGFPYTVATKTGTSTQSVAGKDVDNAVFIAYAPAQKPKLAVAVVVPEGGFGSYGAAPIARKIFDAYDRAIGLTGTPNPNAGLVPASP</sequence>
<keyword evidence="10" id="KW-0961">Cell wall biogenesis/degradation</keyword>
<evidence type="ECO:0000259" key="13">
    <source>
        <dbReference type="Pfam" id="PF03717"/>
    </source>
</evidence>
<keyword evidence="9 11" id="KW-0472">Membrane</keyword>
<evidence type="ECO:0000256" key="5">
    <source>
        <dbReference type="ARBA" id="ARBA00022692"/>
    </source>
</evidence>
<dbReference type="Pfam" id="PF03717">
    <property type="entry name" value="PBP_dimer"/>
    <property type="match status" value="1"/>
</dbReference>
<keyword evidence="5 11" id="KW-0812">Transmembrane</keyword>
<dbReference type="OrthoDB" id="9770103at2"/>
<organism evidence="14 15">
    <name type="scientific">Paenibacillus flagellatus</name>
    <dbReference type="NCBI Taxonomy" id="2211139"/>
    <lineage>
        <taxon>Bacteria</taxon>
        <taxon>Bacillati</taxon>
        <taxon>Bacillota</taxon>
        <taxon>Bacilli</taxon>
        <taxon>Bacillales</taxon>
        <taxon>Paenibacillaceae</taxon>
        <taxon>Paenibacillus</taxon>
    </lineage>
</organism>
<dbReference type="RefSeq" id="WP_110841002.1">
    <property type="nucleotide sequence ID" value="NZ_QJVJ01000006.1"/>
</dbReference>
<name>A0A2V5KRE7_9BACL</name>
<comment type="subcellular location">
    <subcellularLocation>
        <location evidence="2">Cell membrane</location>
    </subcellularLocation>
    <subcellularLocation>
        <location evidence="1">Membrane</location>
        <topology evidence="1">Single-pass membrane protein</topology>
    </subcellularLocation>
</comment>
<keyword evidence="6" id="KW-0133">Cell shape</keyword>
<keyword evidence="4" id="KW-1003">Cell membrane</keyword>
<keyword evidence="14" id="KW-0131">Cell cycle</keyword>
<dbReference type="GO" id="GO:0008658">
    <property type="term" value="F:penicillin binding"/>
    <property type="evidence" value="ECO:0007669"/>
    <property type="project" value="InterPro"/>
</dbReference>
<feature type="domain" description="Penicillin-binding protein transpeptidase" evidence="12">
    <location>
        <begin position="318"/>
        <end position="652"/>
    </location>
</feature>
<proteinExistence type="inferred from homology"/>
<dbReference type="GO" id="GO:0008360">
    <property type="term" value="P:regulation of cell shape"/>
    <property type="evidence" value="ECO:0007669"/>
    <property type="project" value="UniProtKB-KW"/>
</dbReference>
<keyword evidence="8 11" id="KW-1133">Transmembrane helix</keyword>
<dbReference type="PANTHER" id="PTHR30627:SF2">
    <property type="entry name" value="PEPTIDOGLYCAN D,D-TRANSPEPTIDASE MRDA"/>
    <property type="match status" value="1"/>
</dbReference>
<dbReference type="GO" id="GO:0051301">
    <property type="term" value="P:cell division"/>
    <property type="evidence" value="ECO:0007669"/>
    <property type="project" value="UniProtKB-KW"/>
</dbReference>
<keyword evidence="7" id="KW-0573">Peptidoglycan synthesis</keyword>
<dbReference type="Gene3D" id="3.40.710.10">
    <property type="entry name" value="DD-peptidase/beta-lactamase superfamily"/>
    <property type="match status" value="1"/>
</dbReference>
<dbReference type="InterPro" id="IPR005311">
    <property type="entry name" value="PBP_dimer"/>
</dbReference>
<keyword evidence="15" id="KW-1185">Reference proteome</keyword>
<accession>A0A2V5KRE7</accession>
<reference evidence="14 15" key="1">
    <citation type="submission" date="2018-05" db="EMBL/GenBank/DDBJ databases">
        <title>Paenibacillus flagellatus sp. nov., isolated from selenium mineral soil.</title>
        <authorList>
            <person name="Dai X."/>
        </authorList>
    </citation>
    <scope>NUCLEOTIDE SEQUENCE [LARGE SCALE GENOMIC DNA]</scope>
    <source>
        <strain evidence="14 15">DXL2</strain>
    </source>
</reference>
<evidence type="ECO:0000256" key="3">
    <source>
        <dbReference type="ARBA" id="ARBA00007171"/>
    </source>
</evidence>
<evidence type="ECO:0000256" key="1">
    <source>
        <dbReference type="ARBA" id="ARBA00004167"/>
    </source>
</evidence>
<dbReference type="SUPFAM" id="SSF56601">
    <property type="entry name" value="beta-lactamase/transpeptidase-like"/>
    <property type="match status" value="1"/>
</dbReference>
<dbReference type="GO" id="GO:0071555">
    <property type="term" value="P:cell wall organization"/>
    <property type="evidence" value="ECO:0007669"/>
    <property type="project" value="UniProtKB-KW"/>
</dbReference>
<dbReference type="InterPro" id="IPR050515">
    <property type="entry name" value="Beta-lactam/transpept"/>
</dbReference>
<dbReference type="PANTHER" id="PTHR30627">
    <property type="entry name" value="PEPTIDOGLYCAN D,D-TRANSPEPTIDASE"/>
    <property type="match status" value="1"/>
</dbReference>
<protein>
    <submittedName>
        <fullName evidence="14">Cell division protein FtsI</fullName>
    </submittedName>
</protein>
<evidence type="ECO:0000259" key="12">
    <source>
        <dbReference type="Pfam" id="PF00905"/>
    </source>
</evidence>
<feature type="transmembrane region" description="Helical" evidence="11">
    <location>
        <begin position="21"/>
        <end position="43"/>
    </location>
</feature>
<comment type="similarity">
    <text evidence="3">Belongs to the transpeptidase family.</text>
</comment>
<evidence type="ECO:0000256" key="4">
    <source>
        <dbReference type="ARBA" id="ARBA00022475"/>
    </source>
</evidence>
<evidence type="ECO:0000256" key="9">
    <source>
        <dbReference type="ARBA" id="ARBA00023136"/>
    </source>
</evidence>
<keyword evidence="14" id="KW-0132">Cell division</keyword>
<dbReference type="GO" id="GO:0005886">
    <property type="term" value="C:plasma membrane"/>
    <property type="evidence" value="ECO:0007669"/>
    <property type="project" value="UniProtKB-SubCell"/>
</dbReference>
<dbReference type="SUPFAM" id="SSF56519">
    <property type="entry name" value="Penicillin binding protein dimerisation domain"/>
    <property type="match status" value="1"/>
</dbReference>
<evidence type="ECO:0000256" key="2">
    <source>
        <dbReference type="ARBA" id="ARBA00004236"/>
    </source>
</evidence>
<evidence type="ECO:0000256" key="11">
    <source>
        <dbReference type="SAM" id="Phobius"/>
    </source>
</evidence>
<gene>
    <name evidence="14" type="ORF">DLM86_15845</name>
</gene>
<dbReference type="AlphaFoldDB" id="A0A2V5KRE7"/>
<dbReference type="Proteomes" id="UP000247476">
    <property type="component" value="Unassembled WGS sequence"/>
</dbReference>
<dbReference type="InterPro" id="IPR012338">
    <property type="entry name" value="Beta-lactam/transpept-like"/>
</dbReference>
<dbReference type="EMBL" id="QJVJ01000006">
    <property type="protein sequence ID" value="PYI54017.1"/>
    <property type="molecule type" value="Genomic_DNA"/>
</dbReference>
<comment type="caution">
    <text evidence="14">The sequence shown here is derived from an EMBL/GenBank/DDBJ whole genome shotgun (WGS) entry which is preliminary data.</text>
</comment>
<evidence type="ECO:0000256" key="10">
    <source>
        <dbReference type="ARBA" id="ARBA00023316"/>
    </source>
</evidence>
<dbReference type="InterPro" id="IPR036138">
    <property type="entry name" value="PBP_dimer_sf"/>
</dbReference>
<evidence type="ECO:0000313" key="15">
    <source>
        <dbReference type="Proteomes" id="UP000247476"/>
    </source>
</evidence>